<organism evidence="2">
    <name type="scientific">Staphylothermus marinus</name>
    <dbReference type="NCBI Taxonomy" id="2280"/>
    <lineage>
        <taxon>Archaea</taxon>
        <taxon>Thermoproteota</taxon>
        <taxon>Thermoprotei</taxon>
        <taxon>Desulfurococcales</taxon>
        <taxon>Desulfurococcaceae</taxon>
        <taxon>Staphylothermus</taxon>
    </lineage>
</organism>
<name>A0A7C4JM90_STAMA</name>
<accession>A0A7C4JM90</accession>
<feature type="transmembrane region" description="Helical" evidence="1">
    <location>
        <begin position="32"/>
        <end position="51"/>
    </location>
</feature>
<keyword evidence="1" id="KW-1133">Transmembrane helix</keyword>
<comment type="caution">
    <text evidence="2">The sequence shown here is derived from an EMBL/GenBank/DDBJ whole genome shotgun (WGS) entry which is preliminary data.</text>
</comment>
<dbReference type="AlphaFoldDB" id="A0A7C4JM90"/>
<evidence type="ECO:0000256" key="1">
    <source>
        <dbReference type="SAM" id="Phobius"/>
    </source>
</evidence>
<keyword evidence="1" id="KW-0812">Transmembrane</keyword>
<proteinExistence type="predicted"/>
<feature type="transmembrane region" description="Helical" evidence="1">
    <location>
        <begin position="57"/>
        <end position="75"/>
    </location>
</feature>
<feature type="transmembrane region" description="Helical" evidence="1">
    <location>
        <begin position="6"/>
        <end position="25"/>
    </location>
</feature>
<dbReference type="EMBL" id="DTBP01000020">
    <property type="protein sequence ID" value="HGQ74057.1"/>
    <property type="molecule type" value="Genomic_DNA"/>
</dbReference>
<feature type="transmembrane region" description="Helical" evidence="1">
    <location>
        <begin position="82"/>
        <end position="99"/>
    </location>
</feature>
<keyword evidence="1" id="KW-0472">Membrane</keyword>
<evidence type="ECO:0000313" key="2">
    <source>
        <dbReference type="EMBL" id="HGQ74057.1"/>
    </source>
</evidence>
<sequence length="100" mass="11561">MIKEILYTTLLLINGFVWIAITLYFKNIIKKNWLYTLFPLIISSTCCAIVITYYNKLFLSIPLALTVSYYIYSVIRGMKMTDILLIPFVLNIIIASALIK</sequence>
<gene>
    <name evidence="2" type="ORF">ENU20_03150</name>
</gene>
<protein>
    <submittedName>
        <fullName evidence="2">Uncharacterized protein</fullName>
    </submittedName>
</protein>
<reference evidence="2" key="1">
    <citation type="journal article" date="2020" name="mSystems">
        <title>Genome- and Community-Level Interaction Insights into Carbon Utilization and Element Cycling Functions of Hydrothermarchaeota in Hydrothermal Sediment.</title>
        <authorList>
            <person name="Zhou Z."/>
            <person name="Liu Y."/>
            <person name="Xu W."/>
            <person name="Pan J."/>
            <person name="Luo Z.H."/>
            <person name="Li M."/>
        </authorList>
    </citation>
    <scope>NUCLEOTIDE SEQUENCE [LARGE SCALE GENOMIC DNA]</scope>
    <source>
        <strain evidence="2">SpSt-648</strain>
    </source>
</reference>